<dbReference type="FunFam" id="1.10.10.10:FF:000024">
    <property type="entry name" value="U5 small nuclear ribonucleoprotein helicase"/>
    <property type="match status" value="1"/>
</dbReference>
<dbReference type="PIRSF" id="PIRSF039073">
    <property type="entry name" value="BRR2"/>
    <property type="match status" value="1"/>
</dbReference>
<dbReference type="Pfam" id="PF02889">
    <property type="entry name" value="Sec63"/>
    <property type="match status" value="2"/>
</dbReference>
<reference evidence="9 10" key="1">
    <citation type="submission" date="2014-06" db="EMBL/GenBank/DDBJ databases">
        <authorList>
            <person name="Swart Estienne"/>
        </authorList>
    </citation>
    <scope>NUCLEOTIDE SEQUENCE [LARGE SCALE GENOMIC DNA]</scope>
    <source>
        <strain evidence="9 10">130c</strain>
    </source>
</reference>
<evidence type="ECO:0000259" key="7">
    <source>
        <dbReference type="PROSITE" id="PS51192"/>
    </source>
</evidence>
<keyword evidence="5" id="KW-0067">ATP-binding</keyword>
<dbReference type="InterPro" id="IPR003593">
    <property type="entry name" value="AAA+_ATPase"/>
</dbReference>
<evidence type="ECO:0000256" key="3">
    <source>
        <dbReference type="ARBA" id="ARBA00022801"/>
    </source>
</evidence>
<dbReference type="InterPro" id="IPR036388">
    <property type="entry name" value="WH-like_DNA-bd_sf"/>
</dbReference>
<keyword evidence="4 9" id="KW-0347">Helicase</keyword>
<dbReference type="FunFam" id="1.10.3380.10:FF:000002">
    <property type="entry name" value="Activating signal cointegrator 1 complex subunit 3"/>
    <property type="match status" value="1"/>
</dbReference>
<dbReference type="OMA" id="MNPKEFN"/>
<dbReference type="CDD" id="cd18795">
    <property type="entry name" value="SF2_C_Ski2"/>
    <property type="match status" value="1"/>
</dbReference>
<gene>
    <name evidence="9" type="primary">Contig6362.g6819</name>
    <name evidence="9" type="ORF">STYLEM_11659</name>
</gene>
<sequence length="2181" mass="251737">MTEKEVQRTKYKYVLNSNLVIQGSANLSRENEPSGEGESLVGRKLAPFGDLVEREKPPQLKTKEQEYLRFIYIIHYRVKDKKKKQEKAVNMASGSEKNLLDVQIQEDLVYRPKTKETRLIYESLLSIVQRHMGDVSLEILRGAADEVLAILKTEDRNDSEKKIEIQCILDRMSDETFNQMVILTQQLVDYNAEGDQYNNQREMEMEVNFEPEEDEDQEEDDELEVKGGDQDDKEKEELKVQEQSDDEGDNGTEQTIIKPKDQLSFSDVDAFWLSRTLMEHFQDKMAEEQQELEKKLMSIIKLQNPRECERKLFALLGPEKYELVNLLIKNKNLIYFATRFNQCQNEKDRENLLSEMEQTKEGREILTIIQGGQSNDQELQKSLLKEAENLTKKYRAPTSEDMTDMLSKRVTDEILGNAKLAKQLDLENLAFQQGARLMANKKCMLPKGSQKISKIGYEEVIVPATVHKYKDEIKLIPIGDLPEWARPAFPSPITNLNFIQSKVYQSAFKSNENLLICAPTGAGKTNIALLTILQVLNMKRKTNGRFDIKNFKIIYIAPMKALVTEVVGNFQKRLDSFGITVKELTGDINLTKSQIDETQIIVTTPEKWDIITRKSGDRAFLELVKLIIIDEVHLLHDSRGPVLEAIVARTIRQIESTAENIRIVALSATLPNYHDVAAFLRVKPETGLHYFDNSFRPVPLEQIYVGITEKKAIKRMMLMNEVCYEKVMERAGKYQILVFVHSRKETARTAKIIRDMALAKDELQNFIGNQSLTKDLLDQESQNAQSQDLKDLLPYGLGIHHAGLSRKDRQQVEQLFAGGHLQVLVSTATLAWGVNLPAHTVIIKGTQIYSPEQGKWVELSPQDMLQMMGRAGRPQYDTRGEGIIITNYSELQYHLSLNNQQLPIESQLITQLPDQLNAEIVLGTVSNVKEAINWLGYSYLYIRMLRSPQLYGIDEQEIQKDPLLIQRRADLVHTAAILLQKASMIKYDKRTGSLQSTAIGKVASHYYIKHNSMSIYNENLKSYMNIIDVFRLFALSKEFQFIPIRENEKLELQKFIDKVPIPVKGAMDETATKINILLQAYISRFKMEGYDLNADMVYVTQSAGRILRCLFEICLRRGWAQLSEVLLNLCKMVERRQWSSMTPLRQYHGIPEDILRKIEKKEQFSWQHFYDMSAQQIGEIVKFPKMGKIIHKLVHQFPRLELEAYVQPITRTIIQVEIAIKADFQWEQKIHGRAEPFWILVQDSDSEQILHSEQFILKDREADEQHLITFTVPLYEPMPPQYFIKVISDRWLQSEHVLPVSFKHLILPERFPATTDVQDMHSKLVRELQFQEAEDLYIGEGIKEFNSIQTQTFNKVYQTDESVFIGAPSGSQIIVCAELAIFREIQKEDFKKIVYIAPNEQLCQIRYDSWKERLGTQIGLQIDKLSGTLQQDIQVLNQADIIISTPDKWDFLSRKWQLRKIDQKVGLYIFDQLQMIPEGGSVYEIIASRTRYIQNEGENKNIRIIGLGTPIANSKDVANWLGISFPQNTFNFHPSVRPVPLEIHIQGFDHNNRQTRALAMERPAYNVLKKNLNKNTDSQAIIFVNDRKQARLLALDLISFVASDENPNRFLQLNKEMNEADFQNLLKKKVQEHTLISSMEYGIGFLHDGMSNAEIAFIKQLYSQGIFRVLIVIYTFSWRISDLESHVVIILDAEKYNGEERRYVEYSIPDMLQMMGRANLTQTIQRGGPQLAAKCVLYCHTPKKEYFIKFLQEPLPIESQLDHHLHDHLNAAIAAGNIESKQDAVDWITWTFMYRRISQNPNYYNIAGKTGTHINDHLSELIETTVEDLQKAKCISVAEDEMGLEIANLGRIAAFYYIKYQTIDLFSKNLEDESTLNKKLKALIEILSQASEFEQVPIRQGEESLLRSLTSYLTYPIEVEDEQNYNSPANKTNLLIQCHFNRTNINVDLRIDQKVILQQAIKLIHAMVDVISSHGYLKPALLCMELSQMTVQSMWVTQSPLLQLPGFTQDTVEALKSAKVDDIIDFMNMDDDLRQKILKLSDKELQKLANVCTRYPNVEMEFETKEESYSDGDVAELIVTIRRPDIEEKEELAVFNQPVYAQYYPLEKEEQWWIVVGQPKQNKLLSIKKITNFKAQNQIQTELKFVIKNEGNSKQLEYKVYLICDSYIGCDQEDNLIIKLD</sequence>
<name>A0A078AL71_STYLE</name>
<dbReference type="SUPFAM" id="SSF81296">
    <property type="entry name" value="E set domains"/>
    <property type="match status" value="1"/>
</dbReference>
<dbReference type="Gene3D" id="3.40.50.300">
    <property type="entry name" value="P-loop containing nucleotide triphosphate hydrolases"/>
    <property type="match status" value="4"/>
</dbReference>
<evidence type="ECO:0000256" key="5">
    <source>
        <dbReference type="ARBA" id="ARBA00022840"/>
    </source>
</evidence>
<dbReference type="GO" id="GO:1990904">
    <property type="term" value="C:ribonucleoprotein complex"/>
    <property type="evidence" value="ECO:0007669"/>
    <property type="project" value="UniProtKB-KW"/>
</dbReference>
<keyword evidence="3" id="KW-0378">Hydrolase</keyword>
<dbReference type="Gene3D" id="2.60.40.150">
    <property type="entry name" value="C2 domain"/>
    <property type="match status" value="2"/>
</dbReference>
<feature type="domain" description="Helicase C-terminal" evidence="8">
    <location>
        <begin position="699"/>
        <end position="936"/>
    </location>
</feature>
<dbReference type="SUPFAM" id="SSF52540">
    <property type="entry name" value="P-loop containing nucleoside triphosphate hydrolases"/>
    <property type="match status" value="3"/>
</dbReference>
<dbReference type="GO" id="GO:0006397">
    <property type="term" value="P:mRNA processing"/>
    <property type="evidence" value="ECO:0007669"/>
    <property type="project" value="UniProtKB-ARBA"/>
</dbReference>
<dbReference type="InterPro" id="IPR001650">
    <property type="entry name" value="Helicase_C-like"/>
</dbReference>
<dbReference type="PROSITE" id="PS51192">
    <property type="entry name" value="HELICASE_ATP_BIND_1"/>
    <property type="match status" value="2"/>
</dbReference>
<dbReference type="Proteomes" id="UP000039865">
    <property type="component" value="Unassembled WGS sequence"/>
</dbReference>
<dbReference type="Gene3D" id="1.10.150.20">
    <property type="entry name" value="5' to 3' exonuclease, C-terminal subdomain"/>
    <property type="match status" value="2"/>
</dbReference>
<dbReference type="Pfam" id="PF23445">
    <property type="entry name" value="WHD_SNRNP200"/>
    <property type="match status" value="2"/>
</dbReference>
<organism evidence="9 10">
    <name type="scientific">Stylonychia lemnae</name>
    <name type="common">Ciliate</name>
    <dbReference type="NCBI Taxonomy" id="5949"/>
    <lineage>
        <taxon>Eukaryota</taxon>
        <taxon>Sar</taxon>
        <taxon>Alveolata</taxon>
        <taxon>Ciliophora</taxon>
        <taxon>Intramacronucleata</taxon>
        <taxon>Spirotrichea</taxon>
        <taxon>Stichotrichia</taxon>
        <taxon>Sporadotrichida</taxon>
        <taxon>Oxytrichidae</taxon>
        <taxon>Stylonychinae</taxon>
        <taxon>Stylonychia</taxon>
    </lineage>
</organism>
<feature type="domain" description="Helicase ATP-binding" evidence="7">
    <location>
        <begin position="505"/>
        <end position="688"/>
    </location>
</feature>
<dbReference type="SMART" id="SM00487">
    <property type="entry name" value="DEXDc"/>
    <property type="match status" value="1"/>
</dbReference>
<dbReference type="Pfam" id="PF18149">
    <property type="entry name" value="Helicase_PWI"/>
    <property type="match status" value="1"/>
</dbReference>
<feature type="region of interest" description="Disordered" evidence="6">
    <location>
        <begin position="209"/>
        <end position="259"/>
    </location>
</feature>
<dbReference type="EMBL" id="CCKQ01011083">
    <property type="protein sequence ID" value="CDW82626.1"/>
    <property type="molecule type" value="Genomic_DNA"/>
</dbReference>
<dbReference type="InParanoid" id="A0A078AL71"/>
<feature type="compositionally biased region" description="Basic and acidic residues" evidence="6">
    <location>
        <begin position="224"/>
        <end position="242"/>
    </location>
</feature>
<dbReference type="GO" id="GO:0005634">
    <property type="term" value="C:nucleus"/>
    <property type="evidence" value="ECO:0007669"/>
    <property type="project" value="TreeGrafter"/>
</dbReference>
<dbReference type="InterPro" id="IPR014001">
    <property type="entry name" value="Helicase_ATP-bd"/>
</dbReference>
<dbReference type="Pfam" id="PF21188">
    <property type="entry name" value="BRR2_plug"/>
    <property type="match status" value="1"/>
</dbReference>
<dbReference type="SMART" id="SM00490">
    <property type="entry name" value="HELICc"/>
    <property type="match status" value="1"/>
</dbReference>
<dbReference type="Pfam" id="PF00271">
    <property type="entry name" value="Helicase_C"/>
    <property type="match status" value="1"/>
</dbReference>
<feature type="compositionally biased region" description="Acidic residues" evidence="6">
    <location>
        <begin position="209"/>
        <end position="223"/>
    </location>
</feature>
<keyword evidence="10" id="KW-1185">Reference proteome</keyword>
<proteinExistence type="predicted"/>
<dbReference type="Pfam" id="PF00270">
    <property type="entry name" value="DEAD"/>
    <property type="match status" value="2"/>
</dbReference>
<feature type="domain" description="Helicase ATP-binding" evidence="7">
    <location>
        <begin position="1354"/>
        <end position="1529"/>
    </location>
</feature>
<dbReference type="InterPro" id="IPR035892">
    <property type="entry name" value="C2_domain_sf"/>
</dbReference>
<dbReference type="Gene3D" id="1.10.3380.10">
    <property type="entry name" value="Sec63 N-terminal domain-like domain"/>
    <property type="match status" value="2"/>
</dbReference>
<dbReference type="FunFam" id="3.40.50.300:FF:000062">
    <property type="entry name" value="U5 small nuclear ribonucleoprotein helicase"/>
    <property type="match status" value="1"/>
</dbReference>
<protein>
    <submittedName>
        <fullName evidence="9">U5 small nuclear ribonucleoprotein 200 kDa helicase</fullName>
    </submittedName>
</protein>
<evidence type="ECO:0000256" key="4">
    <source>
        <dbReference type="ARBA" id="ARBA00022806"/>
    </source>
</evidence>
<keyword evidence="1" id="KW-0677">Repeat</keyword>
<evidence type="ECO:0000313" key="9">
    <source>
        <dbReference type="EMBL" id="CDW82626.1"/>
    </source>
</evidence>
<dbReference type="FunFam" id="1.10.150.20:FF:000004">
    <property type="entry name" value="U5 small nuclear ribonucleoprotein helicase"/>
    <property type="match status" value="1"/>
</dbReference>
<evidence type="ECO:0000313" key="10">
    <source>
        <dbReference type="Proteomes" id="UP000039865"/>
    </source>
</evidence>
<dbReference type="InterPro" id="IPR041094">
    <property type="entry name" value="Brr2_helicase_PWI"/>
</dbReference>
<dbReference type="InterPro" id="IPR036390">
    <property type="entry name" value="WH_DNA-bd_sf"/>
</dbReference>
<evidence type="ECO:0000259" key="8">
    <source>
        <dbReference type="PROSITE" id="PS51194"/>
    </source>
</evidence>
<dbReference type="SMART" id="SM00973">
    <property type="entry name" value="Sec63"/>
    <property type="match status" value="2"/>
</dbReference>
<dbReference type="GO" id="GO:0005524">
    <property type="term" value="F:ATP binding"/>
    <property type="evidence" value="ECO:0007669"/>
    <property type="project" value="UniProtKB-KW"/>
</dbReference>
<dbReference type="SMART" id="SM00382">
    <property type="entry name" value="AAA"/>
    <property type="match status" value="1"/>
</dbReference>
<dbReference type="PANTHER" id="PTHR47961:SF4">
    <property type="entry name" value="ACTIVATING SIGNAL COINTEGRATOR 1 COMPLEX SUBUNIT 3"/>
    <property type="match status" value="1"/>
</dbReference>
<dbReference type="SUPFAM" id="SSF46785">
    <property type="entry name" value="Winged helix' DNA-binding domain"/>
    <property type="match status" value="2"/>
</dbReference>
<dbReference type="InterPro" id="IPR048863">
    <property type="entry name" value="BRR2_plug"/>
</dbReference>
<dbReference type="SUPFAM" id="SSF158702">
    <property type="entry name" value="Sec63 N-terminal domain-like"/>
    <property type="match status" value="2"/>
</dbReference>
<dbReference type="PROSITE" id="PS51194">
    <property type="entry name" value="HELICASE_CTER"/>
    <property type="match status" value="1"/>
</dbReference>
<dbReference type="InterPro" id="IPR014756">
    <property type="entry name" value="Ig_E-set"/>
</dbReference>
<dbReference type="GO" id="GO:0016787">
    <property type="term" value="F:hydrolase activity"/>
    <property type="evidence" value="ECO:0007669"/>
    <property type="project" value="UniProtKB-KW"/>
</dbReference>
<dbReference type="GO" id="GO:0004386">
    <property type="term" value="F:helicase activity"/>
    <property type="evidence" value="ECO:0007669"/>
    <property type="project" value="UniProtKB-KW"/>
</dbReference>
<dbReference type="InterPro" id="IPR011545">
    <property type="entry name" value="DEAD/DEAH_box_helicase_dom"/>
</dbReference>
<dbReference type="InterPro" id="IPR050474">
    <property type="entry name" value="Hel308_SKI2-like"/>
</dbReference>
<keyword evidence="9" id="KW-0687">Ribonucleoprotein</keyword>
<dbReference type="FunFam" id="1.10.10.10:FF:000012">
    <property type="entry name" value="U5 small nuclear ribonucleoprotein helicase"/>
    <property type="match status" value="1"/>
</dbReference>
<keyword evidence="2" id="KW-0547">Nucleotide-binding</keyword>
<dbReference type="GO" id="GO:0003676">
    <property type="term" value="F:nucleic acid binding"/>
    <property type="evidence" value="ECO:0007669"/>
    <property type="project" value="InterPro"/>
</dbReference>
<dbReference type="InterPro" id="IPR004179">
    <property type="entry name" value="Sec63-dom"/>
</dbReference>
<evidence type="ECO:0000256" key="1">
    <source>
        <dbReference type="ARBA" id="ARBA00022737"/>
    </source>
</evidence>
<dbReference type="FunFam" id="3.40.50.300:FF:000102">
    <property type="entry name" value="RNA helicase, activating signal cointegrator 1"/>
    <property type="match status" value="1"/>
</dbReference>
<accession>A0A078AL71</accession>
<dbReference type="PANTHER" id="PTHR47961">
    <property type="entry name" value="DNA POLYMERASE THETA, PUTATIVE (AFU_ORTHOLOGUE AFUA_1G05260)-RELATED"/>
    <property type="match status" value="1"/>
</dbReference>
<evidence type="ECO:0000256" key="6">
    <source>
        <dbReference type="SAM" id="MobiDB-lite"/>
    </source>
</evidence>
<dbReference type="FunFam" id="1.10.3380.10:FF:000001">
    <property type="entry name" value="U5 small nuclear ribonucleoprotein helicase"/>
    <property type="match status" value="1"/>
</dbReference>
<dbReference type="FunFam" id="2.60.40.150:FF:000004">
    <property type="entry name" value="RNA helicase, activating signal cointegrator 1"/>
    <property type="match status" value="1"/>
</dbReference>
<dbReference type="Gene3D" id="1.10.10.10">
    <property type="entry name" value="Winged helix-like DNA-binding domain superfamily/Winged helix DNA-binding domain"/>
    <property type="match status" value="2"/>
</dbReference>
<evidence type="ECO:0000256" key="2">
    <source>
        <dbReference type="ARBA" id="ARBA00022741"/>
    </source>
</evidence>
<dbReference type="InterPro" id="IPR027417">
    <property type="entry name" value="P-loop_NTPase"/>
</dbReference>
<dbReference type="OrthoDB" id="5575at2759"/>
<dbReference type="FunCoup" id="A0A078AL71">
    <property type="interactions" value="478"/>
</dbReference>
<dbReference type="InterPro" id="IPR057842">
    <property type="entry name" value="WH_MER3"/>
</dbReference>